<keyword evidence="2 6" id="KW-0853">WD repeat</keyword>
<dbReference type="PROSITE" id="PS50294">
    <property type="entry name" value="WD_REPEATS_REGION"/>
    <property type="match status" value="1"/>
</dbReference>
<evidence type="ECO:0000256" key="6">
    <source>
        <dbReference type="PROSITE-ProRule" id="PRU00221"/>
    </source>
</evidence>
<evidence type="ECO:0000256" key="1">
    <source>
        <dbReference type="ARBA" id="ARBA00008075"/>
    </source>
</evidence>
<evidence type="ECO:0000256" key="2">
    <source>
        <dbReference type="ARBA" id="ARBA00022574"/>
    </source>
</evidence>
<keyword evidence="4" id="KW-0805">Transcription regulation</keyword>
<comment type="similarity">
    <text evidence="1">Belongs to the WD repeat ESC family.</text>
</comment>
<dbReference type="STRING" id="945553.A0A0D2NTZ5"/>
<keyword evidence="9" id="KW-1185">Reference proteome</keyword>
<dbReference type="EMBL" id="KN817550">
    <property type="protein sequence ID" value="KJA22334.1"/>
    <property type="molecule type" value="Genomic_DNA"/>
</dbReference>
<feature type="repeat" description="WD" evidence="6">
    <location>
        <begin position="165"/>
        <end position="206"/>
    </location>
</feature>
<evidence type="ECO:0000256" key="4">
    <source>
        <dbReference type="ARBA" id="ARBA00023015"/>
    </source>
</evidence>
<keyword evidence="3" id="KW-0677">Repeat</keyword>
<feature type="transmembrane region" description="Helical" evidence="7">
    <location>
        <begin position="407"/>
        <end position="428"/>
    </location>
</feature>
<gene>
    <name evidence="8" type="ORF">HYPSUDRAFT_139283</name>
</gene>
<keyword evidence="7" id="KW-0812">Transmembrane</keyword>
<sequence>MIYARYSDAVAVSSNASLYIFFTTQRRPPLMLKFPASEVYLFSCTSRICVSWAMNHDDAFEPLVVFSRTRLLCVFNVEKRQLTSQIRGHGGEITSIAVHPKIPHIICTTSRDYSARIYDLSVDADSQFNQDATFTPAVKDLCHPFLVDEGVGKGRCVFVLMAGQAGGHKASILSAAFHPNLPLIATCGVDRAVKIWPIHRGPETKLLPVPTPLFSTSIIHTARVTFINWLDVDLLISYGAPAIMRVKNQEPHGDETFFQPGEIKIWRWLGLRRFFPLNQQMPRAHVFRGVASDYQDSLSFDIVSSNRLPIETNHHPAPSISLFQRPSHDPIIIINSMNADKISLHNVALMHPRPCPTSWENEINASLDTRAESPAIEIQPPNIRGWALQLPPEPTEVRIKEKILDSAMGWGGYMVVAAGTEGTLWVWLKNKI</sequence>
<protein>
    <recommendedName>
        <fullName evidence="10">Anaphase-promoting complex subunit 4 WD40 domain-containing protein</fullName>
    </recommendedName>
</protein>
<dbReference type="SMART" id="SM00320">
    <property type="entry name" value="WD40"/>
    <property type="match status" value="2"/>
</dbReference>
<keyword evidence="7" id="KW-0472">Membrane</keyword>
<dbReference type="Pfam" id="PF00400">
    <property type="entry name" value="WD40"/>
    <property type="match status" value="2"/>
</dbReference>
<evidence type="ECO:0008006" key="10">
    <source>
        <dbReference type="Google" id="ProtNLM"/>
    </source>
</evidence>
<dbReference type="InterPro" id="IPR001680">
    <property type="entry name" value="WD40_rpt"/>
</dbReference>
<evidence type="ECO:0000256" key="3">
    <source>
        <dbReference type="ARBA" id="ARBA00022737"/>
    </source>
</evidence>
<dbReference type="OrthoDB" id="7318948at2759"/>
<dbReference type="Proteomes" id="UP000054270">
    <property type="component" value="Unassembled WGS sequence"/>
</dbReference>
<evidence type="ECO:0000256" key="7">
    <source>
        <dbReference type="SAM" id="Phobius"/>
    </source>
</evidence>
<dbReference type="OMA" id="YSARIYD"/>
<dbReference type="PANTHER" id="PTHR10253">
    <property type="entry name" value="POLYCOMB PROTEIN"/>
    <property type="match status" value="1"/>
</dbReference>
<dbReference type="InterPro" id="IPR051243">
    <property type="entry name" value="PcG_WD-repeat"/>
</dbReference>
<dbReference type="InterPro" id="IPR036322">
    <property type="entry name" value="WD40_repeat_dom_sf"/>
</dbReference>
<dbReference type="AlphaFoldDB" id="A0A0D2NTZ5"/>
<dbReference type="SUPFAM" id="SSF50978">
    <property type="entry name" value="WD40 repeat-like"/>
    <property type="match status" value="1"/>
</dbReference>
<dbReference type="PROSITE" id="PS50082">
    <property type="entry name" value="WD_REPEATS_2"/>
    <property type="match status" value="2"/>
</dbReference>
<reference evidence="9" key="1">
    <citation type="submission" date="2014-04" db="EMBL/GenBank/DDBJ databases">
        <title>Evolutionary Origins and Diversification of the Mycorrhizal Mutualists.</title>
        <authorList>
            <consortium name="DOE Joint Genome Institute"/>
            <consortium name="Mycorrhizal Genomics Consortium"/>
            <person name="Kohler A."/>
            <person name="Kuo A."/>
            <person name="Nagy L.G."/>
            <person name="Floudas D."/>
            <person name="Copeland A."/>
            <person name="Barry K.W."/>
            <person name="Cichocki N."/>
            <person name="Veneault-Fourrey C."/>
            <person name="LaButti K."/>
            <person name="Lindquist E.A."/>
            <person name="Lipzen A."/>
            <person name="Lundell T."/>
            <person name="Morin E."/>
            <person name="Murat C."/>
            <person name="Riley R."/>
            <person name="Ohm R."/>
            <person name="Sun H."/>
            <person name="Tunlid A."/>
            <person name="Henrissat B."/>
            <person name="Grigoriev I.V."/>
            <person name="Hibbett D.S."/>
            <person name="Martin F."/>
        </authorList>
    </citation>
    <scope>NUCLEOTIDE SEQUENCE [LARGE SCALE GENOMIC DNA]</scope>
    <source>
        <strain evidence="9">FD-334 SS-4</strain>
    </source>
</reference>
<evidence type="ECO:0000313" key="9">
    <source>
        <dbReference type="Proteomes" id="UP000054270"/>
    </source>
</evidence>
<keyword evidence="5" id="KW-0804">Transcription</keyword>
<proteinExistence type="inferred from homology"/>
<feature type="repeat" description="WD" evidence="6">
    <location>
        <begin position="86"/>
        <end position="121"/>
    </location>
</feature>
<organism evidence="8 9">
    <name type="scientific">Hypholoma sublateritium (strain FD-334 SS-4)</name>
    <dbReference type="NCBI Taxonomy" id="945553"/>
    <lineage>
        <taxon>Eukaryota</taxon>
        <taxon>Fungi</taxon>
        <taxon>Dikarya</taxon>
        <taxon>Basidiomycota</taxon>
        <taxon>Agaricomycotina</taxon>
        <taxon>Agaricomycetes</taxon>
        <taxon>Agaricomycetidae</taxon>
        <taxon>Agaricales</taxon>
        <taxon>Agaricineae</taxon>
        <taxon>Strophariaceae</taxon>
        <taxon>Hypholoma</taxon>
    </lineage>
</organism>
<accession>A0A0D2NTZ5</accession>
<dbReference type="Gene3D" id="2.130.10.10">
    <property type="entry name" value="YVTN repeat-like/Quinoprotein amine dehydrogenase"/>
    <property type="match status" value="1"/>
</dbReference>
<evidence type="ECO:0000256" key="5">
    <source>
        <dbReference type="ARBA" id="ARBA00023163"/>
    </source>
</evidence>
<dbReference type="InterPro" id="IPR015943">
    <property type="entry name" value="WD40/YVTN_repeat-like_dom_sf"/>
</dbReference>
<keyword evidence="7" id="KW-1133">Transmembrane helix</keyword>
<name>A0A0D2NTZ5_HYPSF</name>
<evidence type="ECO:0000313" key="8">
    <source>
        <dbReference type="EMBL" id="KJA22334.1"/>
    </source>
</evidence>